<keyword evidence="1" id="KW-0808">Transferase</keyword>
<dbReference type="PANTHER" id="PTHR43861">
    <property type="entry name" value="TRANS-ACONITATE 2-METHYLTRANSFERASE-RELATED"/>
    <property type="match status" value="1"/>
</dbReference>
<evidence type="ECO:0000313" key="1">
    <source>
        <dbReference type="EMBL" id="CCI52957.1"/>
    </source>
</evidence>
<dbReference type="SUPFAM" id="SSF53335">
    <property type="entry name" value="S-adenosyl-L-methionine-dependent methyltransferases"/>
    <property type="match status" value="1"/>
</dbReference>
<gene>
    <name evidence="1" type="ORF">BN13_260002</name>
</gene>
<comment type="caution">
    <text evidence="1">The sequence shown here is derived from an EMBL/GenBank/DDBJ whole genome shotgun (WGS) entry which is preliminary data.</text>
</comment>
<dbReference type="STRING" id="1193518.BN13_260002"/>
<reference evidence="1 2" key="1">
    <citation type="journal article" date="2013" name="ISME J.">
        <title>A metabolic model for members of the genus Tetrasphaera involved in enhanced biological phosphorus removal.</title>
        <authorList>
            <person name="Kristiansen R."/>
            <person name="Nguyen H.T.T."/>
            <person name="Saunders A.M."/>
            <person name="Nielsen J.L."/>
            <person name="Wimmer R."/>
            <person name="Le V.Q."/>
            <person name="McIlroy S.J."/>
            <person name="Petrovski S."/>
            <person name="Seviour R.J."/>
            <person name="Calteau A."/>
            <person name="Nielsen K.L."/>
            <person name="Nielsen P.H."/>
        </authorList>
    </citation>
    <scope>NUCLEOTIDE SEQUENCE [LARGE SCALE GENOMIC DNA]</scope>
    <source>
        <strain evidence="1 2">Ben 74</strain>
    </source>
</reference>
<dbReference type="Pfam" id="PF13489">
    <property type="entry name" value="Methyltransf_23"/>
    <property type="match status" value="1"/>
</dbReference>
<name>A0A077MDJ8_9MICO</name>
<sequence>MSTDRRPKRRGVDTAPTTAAVWATVSGIVAQRTAELARPLRVLDLGGGTGGLAVPLAEAGHQVIVVDPNLDALASLRRRAAEAGLSDTLVSTQGDADDLRAILKARVDLACLHGTLEIVDDPAHTVGRIAEVITPGGHLSVVTAQRFGAVIARALSGQFQSAQTILNHPDGRWGAGDPVRRRFDQSSLEAMLFSAGFNVVLSHGVRLFSDLVPSAAIGSEPDRAALIALEQAIAAHPEFAALGQIGASLHVVARRH</sequence>
<dbReference type="EMBL" id="CAJC01000135">
    <property type="protein sequence ID" value="CCI52957.1"/>
    <property type="molecule type" value="Genomic_DNA"/>
</dbReference>
<keyword evidence="2" id="KW-1185">Reference proteome</keyword>
<dbReference type="AlphaFoldDB" id="A0A077MDJ8"/>
<accession>A0A077MDJ8</accession>
<dbReference type="Proteomes" id="UP000035720">
    <property type="component" value="Unassembled WGS sequence"/>
</dbReference>
<keyword evidence="1" id="KW-0489">Methyltransferase</keyword>
<dbReference type="RefSeq" id="WP_048545253.1">
    <property type="nucleotide sequence ID" value="NZ_HF571038.1"/>
</dbReference>
<protein>
    <submittedName>
        <fullName evidence="1">Putative methyltransferase</fullName>
    </submittedName>
</protein>
<organism evidence="1 2">
    <name type="scientific">Nostocoides jenkinsii Ben 74</name>
    <dbReference type="NCBI Taxonomy" id="1193518"/>
    <lineage>
        <taxon>Bacteria</taxon>
        <taxon>Bacillati</taxon>
        <taxon>Actinomycetota</taxon>
        <taxon>Actinomycetes</taxon>
        <taxon>Micrococcales</taxon>
        <taxon>Intrasporangiaceae</taxon>
        <taxon>Nostocoides</taxon>
    </lineage>
</organism>
<dbReference type="OrthoDB" id="3366024at2"/>
<dbReference type="GO" id="GO:0032259">
    <property type="term" value="P:methylation"/>
    <property type="evidence" value="ECO:0007669"/>
    <property type="project" value="UniProtKB-KW"/>
</dbReference>
<dbReference type="GO" id="GO:0008168">
    <property type="term" value="F:methyltransferase activity"/>
    <property type="evidence" value="ECO:0007669"/>
    <property type="project" value="UniProtKB-KW"/>
</dbReference>
<dbReference type="Gene3D" id="3.40.50.150">
    <property type="entry name" value="Vaccinia Virus protein VP39"/>
    <property type="match status" value="1"/>
</dbReference>
<evidence type="ECO:0000313" key="2">
    <source>
        <dbReference type="Proteomes" id="UP000035720"/>
    </source>
</evidence>
<proteinExistence type="predicted"/>
<dbReference type="InterPro" id="IPR029063">
    <property type="entry name" value="SAM-dependent_MTases_sf"/>
</dbReference>